<sequence length="338" mass="37615">MATNKILTMVILVSLHPVFSQSTSSNTTSTDTLTRQKAFSLIIKNTLINQAYLSTYFFMAGNSFQGRALSLGKSPTEATIQWVSASVVGLGLSYFTTKTLSQEYEDILSSGDRNEISNEPRYYQYIYTGGSIANITDFKAESMTAGSDGNPLWIATTPKVKTSLSFPSLGYGFGVSGKRLVREFETSLVSHYTVEQDVSYDAIPIPIGTIALPDRFFLINSLTMGVNVNYWLPEIGVKPYIGLGGRMLINSIQSQYPGPGDLTQSKGDLELDSITLNWGFHASVGVRSTLSNKRFLYAEFRPLRHYFDYESGKATGKEKDQFTFEIFEFRLGMGFYYN</sequence>
<dbReference type="AlphaFoldDB" id="A0A381WS16"/>
<organism evidence="1">
    <name type="scientific">marine metagenome</name>
    <dbReference type="NCBI Taxonomy" id="408172"/>
    <lineage>
        <taxon>unclassified sequences</taxon>
        <taxon>metagenomes</taxon>
        <taxon>ecological metagenomes</taxon>
    </lineage>
</organism>
<dbReference type="EMBL" id="UINC01012541">
    <property type="protein sequence ID" value="SVA54717.1"/>
    <property type="molecule type" value="Genomic_DNA"/>
</dbReference>
<reference evidence="1" key="1">
    <citation type="submission" date="2018-05" db="EMBL/GenBank/DDBJ databases">
        <authorList>
            <person name="Lanie J.A."/>
            <person name="Ng W.-L."/>
            <person name="Kazmierczak K.M."/>
            <person name="Andrzejewski T.M."/>
            <person name="Davidsen T.M."/>
            <person name="Wayne K.J."/>
            <person name="Tettelin H."/>
            <person name="Glass J.I."/>
            <person name="Rusch D."/>
            <person name="Podicherti R."/>
            <person name="Tsui H.-C.T."/>
            <person name="Winkler M.E."/>
        </authorList>
    </citation>
    <scope>NUCLEOTIDE SEQUENCE</scope>
</reference>
<evidence type="ECO:0000313" key="1">
    <source>
        <dbReference type="EMBL" id="SVA54717.1"/>
    </source>
</evidence>
<dbReference type="Gene3D" id="2.40.160.20">
    <property type="match status" value="1"/>
</dbReference>
<proteinExistence type="predicted"/>
<protein>
    <submittedName>
        <fullName evidence="1">Uncharacterized protein</fullName>
    </submittedName>
</protein>
<accession>A0A381WS16</accession>
<name>A0A381WS16_9ZZZZ</name>
<gene>
    <name evidence="1" type="ORF">METZ01_LOCUS107571</name>
</gene>